<evidence type="ECO:0000313" key="4">
    <source>
        <dbReference type="Proteomes" id="UP000320547"/>
    </source>
</evidence>
<keyword evidence="1" id="KW-1133">Transmembrane helix</keyword>
<feature type="transmembrane region" description="Helical" evidence="1">
    <location>
        <begin position="73"/>
        <end position="92"/>
    </location>
</feature>
<dbReference type="Pfam" id="PF25231">
    <property type="entry name" value="DUF7847"/>
    <property type="match status" value="1"/>
</dbReference>
<dbReference type="InterPro" id="IPR057169">
    <property type="entry name" value="DUF7847"/>
</dbReference>
<dbReference type="STRING" id="476157.GCA_001663155_02398"/>
<feature type="transmembrane region" description="Helical" evidence="1">
    <location>
        <begin position="140"/>
        <end position="163"/>
    </location>
</feature>
<comment type="caution">
    <text evidence="3">The sequence shown here is derived from an EMBL/GenBank/DDBJ whole genome shotgun (WGS) entry which is preliminary data.</text>
</comment>
<reference evidence="3 4" key="1">
    <citation type="submission" date="2019-07" db="EMBL/GenBank/DDBJ databases">
        <title>Genomic Encyclopedia of Archaeal and Bacterial Type Strains, Phase II (KMG-II): from individual species to whole genera.</title>
        <authorList>
            <person name="Goeker M."/>
        </authorList>
    </citation>
    <scope>NUCLEOTIDE SEQUENCE [LARGE SCALE GENOMIC DNA]</scope>
    <source>
        <strain evidence="3 4">ATCC BAA-2084</strain>
    </source>
</reference>
<organism evidence="3 4">
    <name type="scientific">Altererythrobacter ishigakiensis</name>
    <dbReference type="NCBI Taxonomy" id="476157"/>
    <lineage>
        <taxon>Bacteria</taxon>
        <taxon>Pseudomonadati</taxon>
        <taxon>Pseudomonadota</taxon>
        <taxon>Alphaproteobacteria</taxon>
        <taxon>Sphingomonadales</taxon>
        <taxon>Erythrobacteraceae</taxon>
        <taxon>Altererythrobacter</taxon>
    </lineage>
</organism>
<accession>A0A562UUK3</accession>
<sequence length="272" mass="28570">MKFDMGQAWTDAVALLSKNRDLVVILAAVFLFLPSLALGVLAPTTELEAIMEANPDGFQEAAAAYAAESWPYMLAYLLFSFVGTLAILALLGRPQRPTVGEAIAIGFKTLVPYLLASLITGLIVGFVVAVLVAIGSIAGAAAAALLGFVAFIAVVFLFFRLILIGPIMAIDEVLNPIRAIGRSWNLVKGNTRYVAAFMILLWIALIVLSIVGGMIFGVIGALAPAGSIATWVTALFEALIGAIGSAVFLAVYAAIHRQLSSGAPEQVSKTFE</sequence>
<evidence type="ECO:0000256" key="1">
    <source>
        <dbReference type="SAM" id="Phobius"/>
    </source>
</evidence>
<dbReference type="Proteomes" id="UP000320547">
    <property type="component" value="Unassembled WGS sequence"/>
</dbReference>
<gene>
    <name evidence="3" type="ORF">JN10_0953</name>
</gene>
<name>A0A562UUK3_9SPHN</name>
<feature type="domain" description="DUF7847" evidence="2">
    <location>
        <begin position="6"/>
        <end position="254"/>
    </location>
</feature>
<keyword evidence="4" id="KW-1185">Reference proteome</keyword>
<dbReference type="OrthoDB" id="7391073at2"/>
<protein>
    <recommendedName>
        <fullName evidence="2">DUF7847 domain-containing protein</fullName>
    </recommendedName>
</protein>
<dbReference type="RefSeq" id="WP_067601577.1">
    <property type="nucleotide sequence ID" value="NZ_CP015963.1"/>
</dbReference>
<dbReference type="EMBL" id="VLLK01000001">
    <property type="protein sequence ID" value="TWJ09322.1"/>
    <property type="molecule type" value="Genomic_DNA"/>
</dbReference>
<feature type="transmembrane region" description="Helical" evidence="1">
    <location>
        <begin position="21"/>
        <end position="42"/>
    </location>
</feature>
<keyword evidence="1" id="KW-0472">Membrane</keyword>
<feature type="transmembrane region" description="Helical" evidence="1">
    <location>
        <begin position="228"/>
        <end position="255"/>
    </location>
</feature>
<dbReference type="AlphaFoldDB" id="A0A562UUK3"/>
<evidence type="ECO:0000313" key="3">
    <source>
        <dbReference type="EMBL" id="TWJ09322.1"/>
    </source>
</evidence>
<keyword evidence="1" id="KW-0812">Transmembrane</keyword>
<feature type="transmembrane region" description="Helical" evidence="1">
    <location>
        <begin position="193"/>
        <end position="222"/>
    </location>
</feature>
<evidence type="ECO:0000259" key="2">
    <source>
        <dbReference type="Pfam" id="PF25231"/>
    </source>
</evidence>
<feature type="transmembrane region" description="Helical" evidence="1">
    <location>
        <begin position="113"/>
        <end position="134"/>
    </location>
</feature>
<proteinExistence type="predicted"/>